<evidence type="ECO:0000256" key="1">
    <source>
        <dbReference type="SAM" id="Phobius"/>
    </source>
</evidence>
<gene>
    <name evidence="2" type="ORF">CDL12_20082</name>
</gene>
<keyword evidence="1" id="KW-1133">Transmembrane helix</keyword>
<name>A0A2G9GQ14_9LAMI</name>
<comment type="caution">
    <text evidence="2">The sequence shown here is derived from an EMBL/GenBank/DDBJ whole genome shotgun (WGS) entry which is preliminary data.</text>
</comment>
<feature type="transmembrane region" description="Helical" evidence="1">
    <location>
        <begin position="42"/>
        <end position="62"/>
    </location>
</feature>
<feature type="transmembrane region" description="Helical" evidence="1">
    <location>
        <begin position="74"/>
        <end position="92"/>
    </location>
</feature>
<keyword evidence="3" id="KW-1185">Reference proteome</keyword>
<evidence type="ECO:0000313" key="3">
    <source>
        <dbReference type="Proteomes" id="UP000231279"/>
    </source>
</evidence>
<keyword evidence="1" id="KW-0472">Membrane</keyword>
<reference evidence="3" key="1">
    <citation type="journal article" date="2018" name="Gigascience">
        <title>Genome assembly of the Pink Ipe (Handroanthus impetiginosus, Bignoniaceae), a highly valued, ecologically keystone Neotropical timber forest tree.</title>
        <authorList>
            <person name="Silva-Junior O.B."/>
            <person name="Grattapaglia D."/>
            <person name="Novaes E."/>
            <person name="Collevatti R.G."/>
        </authorList>
    </citation>
    <scope>NUCLEOTIDE SEQUENCE [LARGE SCALE GENOMIC DNA]</scope>
    <source>
        <strain evidence="3">cv. UFG-1</strain>
    </source>
</reference>
<keyword evidence="1" id="KW-0812">Transmembrane</keyword>
<feature type="transmembrane region" description="Helical" evidence="1">
    <location>
        <begin position="135"/>
        <end position="151"/>
    </location>
</feature>
<dbReference type="Proteomes" id="UP000231279">
    <property type="component" value="Unassembled WGS sequence"/>
</dbReference>
<evidence type="ECO:0000313" key="2">
    <source>
        <dbReference type="EMBL" id="PIN07356.1"/>
    </source>
</evidence>
<dbReference type="EMBL" id="NKXS01004131">
    <property type="protein sequence ID" value="PIN07356.1"/>
    <property type="molecule type" value="Genomic_DNA"/>
</dbReference>
<sequence length="152" mass="16910">MMRARTTCINLRNEEFVIDMPPAEDRIEHHQSRFSSGSPNHISIAATSLQICASMVIFVRGYALTNYYSHQPPVVFAAVAAVVGFLCSWMAVAVERKKPLLADFLVKIGHTATAVAIVVPMGWLLWLFLPGEFKWLSVLFPVILTTAIFLFG</sequence>
<organism evidence="2 3">
    <name type="scientific">Handroanthus impetiginosus</name>
    <dbReference type="NCBI Taxonomy" id="429701"/>
    <lineage>
        <taxon>Eukaryota</taxon>
        <taxon>Viridiplantae</taxon>
        <taxon>Streptophyta</taxon>
        <taxon>Embryophyta</taxon>
        <taxon>Tracheophyta</taxon>
        <taxon>Spermatophyta</taxon>
        <taxon>Magnoliopsida</taxon>
        <taxon>eudicotyledons</taxon>
        <taxon>Gunneridae</taxon>
        <taxon>Pentapetalae</taxon>
        <taxon>asterids</taxon>
        <taxon>lamiids</taxon>
        <taxon>Lamiales</taxon>
        <taxon>Bignoniaceae</taxon>
        <taxon>Crescentiina</taxon>
        <taxon>Tabebuia alliance</taxon>
        <taxon>Handroanthus</taxon>
    </lineage>
</organism>
<proteinExistence type="predicted"/>
<protein>
    <submittedName>
        <fullName evidence="2">Uncharacterized protein</fullName>
    </submittedName>
</protein>
<feature type="transmembrane region" description="Helical" evidence="1">
    <location>
        <begin position="104"/>
        <end position="129"/>
    </location>
</feature>
<dbReference type="AlphaFoldDB" id="A0A2G9GQ14"/>
<accession>A0A2G9GQ14</accession>